<proteinExistence type="inferred from homology"/>
<evidence type="ECO:0000256" key="2">
    <source>
        <dbReference type="ARBA" id="ARBA00010222"/>
    </source>
</evidence>
<dbReference type="OrthoDB" id="9982951at2759"/>
<name>A0A9P6QJG7_9FUNG</name>
<feature type="region of interest" description="Disordered" evidence="6">
    <location>
        <begin position="1355"/>
        <end position="1413"/>
    </location>
</feature>
<comment type="subcellular location">
    <subcellularLocation>
        <location evidence="1">Nucleus</location>
    </subcellularLocation>
</comment>
<feature type="compositionally biased region" description="Low complexity" evidence="6">
    <location>
        <begin position="1285"/>
        <end position="1305"/>
    </location>
</feature>
<keyword evidence="4" id="KW-0804">Transcription</keyword>
<feature type="compositionally biased region" description="Low complexity" evidence="6">
    <location>
        <begin position="1388"/>
        <end position="1401"/>
    </location>
</feature>
<comment type="caution">
    <text evidence="7">The sequence shown here is derived from an EMBL/GenBank/DDBJ whole genome shotgun (WGS) entry which is preliminary data.</text>
</comment>
<feature type="region of interest" description="Disordered" evidence="6">
    <location>
        <begin position="1265"/>
        <end position="1305"/>
    </location>
</feature>
<dbReference type="PANTHER" id="PTHR12691">
    <property type="entry name" value="MEDIATOR OF RNA POLYMERASE II TRANSCRIPTION SUBUNIT 23"/>
    <property type="match status" value="1"/>
</dbReference>
<gene>
    <name evidence="7" type="primary">MED23</name>
    <name evidence="7" type="ORF">DFQ27_005581</name>
</gene>
<organism evidence="7 8">
    <name type="scientific">Actinomortierella ambigua</name>
    <dbReference type="NCBI Taxonomy" id="1343610"/>
    <lineage>
        <taxon>Eukaryota</taxon>
        <taxon>Fungi</taxon>
        <taxon>Fungi incertae sedis</taxon>
        <taxon>Mucoromycota</taxon>
        <taxon>Mortierellomycotina</taxon>
        <taxon>Mortierellomycetes</taxon>
        <taxon>Mortierellales</taxon>
        <taxon>Mortierellaceae</taxon>
        <taxon>Actinomortierella</taxon>
    </lineage>
</organism>
<accession>A0A9P6QJG7</accession>
<keyword evidence="5" id="KW-0539">Nucleus</keyword>
<evidence type="ECO:0000313" key="8">
    <source>
        <dbReference type="Proteomes" id="UP000807716"/>
    </source>
</evidence>
<evidence type="ECO:0000256" key="3">
    <source>
        <dbReference type="ARBA" id="ARBA00023015"/>
    </source>
</evidence>
<dbReference type="EMBL" id="JAAAJB010000004">
    <property type="protein sequence ID" value="KAG0270503.1"/>
    <property type="molecule type" value="Genomic_DNA"/>
</dbReference>
<comment type="similarity">
    <text evidence="2">Belongs to the Mediator complex subunit 23 family.</text>
</comment>
<dbReference type="InterPro" id="IPR021629">
    <property type="entry name" value="Mediator_Med23"/>
</dbReference>
<dbReference type="PANTHER" id="PTHR12691:SF10">
    <property type="entry name" value="MEDIATOR OF RNA POLYMERASE II TRANSCRIPTION SUBUNIT 23"/>
    <property type="match status" value="1"/>
</dbReference>
<dbReference type="GO" id="GO:0016592">
    <property type="term" value="C:mediator complex"/>
    <property type="evidence" value="ECO:0007669"/>
    <property type="project" value="TreeGrafter"/>
</dbReference>
<protein>
    <submittedName>
        <fullName evidence="7">Mediator of RNA polymerase II transcription subunit 23</fullName>
    </submittedName>
</protein>
<dbReference type="GO" id="GO:0010628">
    <property type="term" value="P:positive regulation of gene expression"/>
    <property type="evidence" value="ECO:0007669"/>
    <property type="project" value="TreeGrafter"/>
</dbReference>
<evidence type="ECO:0000256" key="4">
    <source>
        <dbReference type="ARBA" id="ARBA00023163"/>
    </source>
</evidence>
<evidence type="ECO:0000256" key="5">
    <source>
        <dbReference type="ARBA" id="ARBA00023242"/>
    </source>
</evidence>
<dbReference type="GO" id="GO:0005667">
    <property type="term" value="C:transcription regulator complex"/>
    <property type="evidence" value="ECO:0007669"/>
    <property type="project" value="TreeGrafter"/>
</dbReference>
<evidence type="ECO:0000256" key="1">
    <source>
        <dbReference type="ARBA" id="ARBA00004123"/>
    </source>
</evidence>
<feature type="compositionally biased region" description="Gly residues" evidence="6">
    <location>
        <begin position="1362"/>
        <end position="1378"/>
    </location>
</feature>
<dbReference type="GO" id="GO:0006357">
    <property type="term" value="P:regulation of transcription by RNA polymerase II"/>
    <property type="evidence" value="ECO:0007669"/>
    <property type="project" value="TreeGrafter"/>
</dbReference>
<sequence>MLPFKTQLQHVLDDIGDPKLPADVETATAQSYFWQRRRFNPVVPWSKYLSDPENAKCLTSLAGEFLRGCKLQENMNEPLGYIFQQYGSNLQSPSRSALLLGLLYNIFHPPSTLSNYERIKSSIVLSRSFLQLIQYLDISNQLQWVGTTNLILRCLQQPDSETIPSETSVSIISSILKKINQLPLNCSKEEFECATLGLEVVHAFLHSPTNGKPTHATYYDLMKELPQTFPIGVVVHWTLESFIQQVHMRTQNLASLIMPPNAAWPLISQISRQHEFTNLAQRQGYLMFSNYYATAAKEGHITTVASQFGDLLFQRAPSDEIFFKIRQLPQIPSSASTLRESLVIKTRNVVKCIQRHSRFHEPRPVDTTQPVPANPDMVIPDNIDFMELLIELSDHLYAFVGTELSQISNIFPTGYSVLYEDLIADYKALVTGNDKNPAELEKDNTLIYLLLQLIHIEKVGGKDKLLPTDYAGDERLFSMLISLYNEDQVNSKDGFYLRDLSLQCAISHQQSYIRDRTMMKYRHPKLSIIWPYYSQICYNIQSYFLHKYKNNIHDTTTLSNLSMQENVKIAMESQLRQHIVAGTLFIYLVPTYQGKEPELDPSGMFLNGGALSYKLLDLLNIDTKHRLLGLIYKMMLDSDQGPRFHGDPAPVAKFLSPYVVDVIYKLLSNSPCAVELVMKTMFEKLRRYDRMLMVAGAQEVPKEITRWQHTVLQLLTFRMMRPLKYTATCAHLLHYIKFALASTKHRAVYSVVETFAHGALSVQTSHKFMRSLIDNKRERPYWFEESEVLARRAVLTVARIVKLRGQGDAPLGIISEVLQYLLKHPILWSDEVLAFFPEPVRDFYSKQTVASTAVPGSITEDEVSNLLDRTYVHNVLLVPKGTEPNTYLLSHYSNMENHPYFLCVFWEIIVIHQQISETMLDDVRAVLMQFPPANMSMYTQQLVDYALRKVEPEVDTMGSVDFVVRMFEELVWKYHLLSIEHVLLALITGHPSRNNRLGLRVMIQMTVHSVELSNRISHWMSIGVSPRPWEEDRYYDKMRQYLEKYPEYFGFEAYQYQQDLAGLSNNGNGNGGLQPPLEMPLLVFYSNVLLRLLNTFDVVIGRLIEYQCADELVSFLDKFGCMYAYHNTPMAFVRDTLLYYNESPLLQHPSVMKGLVRLLDFKQVELHPVLTDYAQEVSSPTAEVAAFDELYVHDVLRKLATAMDPRECGYKTDPQLPERHYREIPNPTTLGLYTAVIEILASPIPKENVVRWVLDLALANRISDNHGNSSGSSMRGGYSPYPSFSTPTTAATQRQQQQHQRSCRSAPDPLVLHAAGFLFSVLPKSYVDVLFQEFDRFVRTDELLLEASTHVEMVTGPTAKGSNGGAGGGGGGGGGHGVHGAFTNGFVSGSTTKTNGSSSNGHVQPPSPSGRPFVRTAWQDRLLGTFFSDYVHNRNNFGSNRPNSFLTLFHSVCHYSSADVLLRVVSLLEGWRNSALEARAAAKVGGGGDDDVDAGTTQSMMEGVVQTANEASLPPIKTDVQLLFVCALVGPLLHRFEKVQIGGTTGHFLVVLVELLAAVTTGKLGELAAAAAAAAAASTTTSGGEGGEGGGESGLETFDRIVDFLHHVRSQIPKDPDTTARLALAMAGMSPWLRGRIASIA</sequence>
<evidence type="ECO:0000313" key="7">
    <source>
        <dbReference type="EMBL" id="KAG0270503.1"/>
    </source>
</evidence>
<keyword evidence="8" id="KW-1185">Reference proteome</keyword>
<reference evidence="7" key="1">
    <citation type="journal article" date="2020" name="Fungal Divers.">
        <title>Resolving the Mortierellaceae phylogeny through synthesis of multi-gene phylogenetics and phylogenomics.</title>
        <authorList>
            <person name="Vandepol N."/>
            <person name="Liber J."/>
            <person name="Desiro A."/>
            <person name="Na H."/>
            <person name="Kennedy M."/>
            <person name="Barry K."/>
            <person name="Grigoriev I.V."/>
            <person name="Miller A.N."/>
            <person name="O'Donnell K."/>
            <person name="Stajich J.E."/>
            <person name="Bonito G."/>
        </authorList>
    </citation>
    <scope>NUCLEOTIDE SEQUENCE</scope>
    <source>
        <strain evidence="7">BC1065</strain>
    </source>
</reference>
<dbReference type="Proteomes" id="UP000807716">
    <property type="component" value="Unassembled WGS sequence"/>
</dbReference>
<dbReference type="Pfam" id="PF11573">
    <property type="entry name" value="Med23"/>
    <property type="match status" value="1"/>
</dbReference>
<keyword evidence="3" id="KW-0805">Transcription regulation</keyword>
<evidence type="ECO:0000256" key="6">
    <source>
        <dbReference type="SAM" id="MobiDB-lite"/>
    </source>
</evidence>